<name>A0A4Z1NSA3_9PEZI</name>
<evidence type="ECO:0000259" key="2">
    <source>
        <dbReference type="Pfam" id="PF22807"/>
    </source>
</evidence>
<dbReference type="InterPro" id="IPR011042">
    <property type="entry name" value="6-blade_b-propeller_TolB-like"/>
</dbReference>
<evidence type="ECO:0000256" key="1">
    <source>
        <dbReference type="SAM" id="SignalP"/>
    </source>
</evidence>
<feature type="chain" id="PRO_5021372457" evidence="1">
    <location>
        <begin position="18"/>
        <end position="518"/>
    </location>
</feature>
<proteinExistence type="predicted"/>
<feature type="domain" description="Pyrroloquinoline quinone-dependent pyranose dehydrogenase beta-propeller" evidence="2">
    <location>
        <begin position="157"/>
        <end position="413"/>
    </location>
</feature>
<keyword evidence="4" id="KW-1185">Reference proteome</keyword>
<sequence length="518" mass="56576">MASRSLTFLVFLSGCTAFAQKACGVISDNIPGPLVAADGYECQLLAKGLSKLRGTIFDSQGHLLVVGSGKRLTALTLKDEGPTGCVRVESDQPIVDGRADQPLKFNRGIQLDTDSKRLFVSSKSSLISYDYNPSTAETIGTNYTTWVEGMSGRRKTLMGMGLRNSIGMDEHPISGGIWSNENAADDVRRDKIDTHENVPGEEINFHGYLNGTVSPVTGTNYGDPYCASVWGLESMFKDASKKIVAFSRKEKVQIGKQFFVGDVQGMLPTGQLPTKGLDTSAFTVIKKTSESDATCQDPKRFTPPRLTLPPHWAPIDMRFNNKGTVAYMTSHGSWNKDTPDGYQLFAISWDDKGEPIHIPTSKTAAVAILQNKNVKVCSLMNKGCIHPTGLAFSPTGKLYMASDISGEIYVVSRKDGKSVDSLDSDIIDALGKKQYATKIPTPPILRSRLGSKLQHLTRNTLILLPIYFDYGRRTHGTKSSFTLPKDGKQAVLKEVFPQVQGQPFDLVYAVHNHGQNVA</sequence>
<dbReference type="Proteomes" id="UP000298493">
    <property type="component" value="Unassembled WGS sequence"/>
</dbReference>
<dbReference type="PROSITE" id="PS51257">
    <property type="entry name" value="PROKAR_LIPOPROTEIN"/>
    <property type="match status" value="1"/>
</dbReference>
<feature type="signal peptide" evidence="1">
    <location>
        <begin position="1"/>
        <end position="17"/>
    </location>
</feature>
<reference evidence="3 4" key="1">
    <citation type="submission" date="2019-04" db="EMBL/GenBank/DDBJ databases">
        <title>High contiguity whole genome sequence and gene annotation resource for two Venturia nashicola isolates.</title>
        <authorList>
            <person name="Prokchorchik M."/>
            <person name="Won K."/>
            <person name="Lee Y."/>
            <person name="Choi E.D."/>
            <person name="Segonzac C."/>
            <person name="Sohn K.H."/>
        </authorList>
    </citation>
    <scope>NUCLEOTIDE SEQUENCE [LARGE SCALE GENOMIC DNA]</scope>
    <source>
        <strain evidence="3 4">PRI2</strain>
    </source>
</reference>
<protein>
    <submittedName>
        <fullName evidence="3">Soluble quino protein glucose dehydrogenase</fullName>
    </submittedName>
</protein>
<dbReference type="InterPro" id="IPR011041">
    <property type="entry name" value="Quinoprot_gluc/sorb_DH_b-prop"/>
</dbReference>
<evidence type="ECO:0000313" key="3">
    <source>
        <dbReference type="EMBL" id="TID16057.1"/>
    </source>
</evidence>
<organism evidence="3 4">
    <name type="scientific">Venturia nashicola</name>
    <dbReference type="NCBI Taxonomy" id="86259"/>
    <lineage>
        <taxon>Eukaryota</taxon>
        <taxon>Fungi</taxon>
        <taxon>Dikarya</taxon>
        <taxon>Ascomycota</taxon>
        <taxon>Pezizomycotina</taxon>
        <taxon>Dothideomycetes</taxon>
        <taxon>Pleosporomycetidae</taxon>
        <taxon>Venturiales</taxon>
        <taxon>Venturiaceae</taxon>
        <taxon>Venturia</taxon>
    </lineage>
</organism>
<keyword evidence="1" id="KW-0732">Signal</keyword>
<dbReference type="InterPro" id="IPR054539">
    <property type="entry name" value="Beta-prop_PDH"/>
</dbReference>
<dbReference type="Gene3D" id="2.120.10.30">
    <property type="entry name" value="TolB, C-terminal domain"/>
    <property type="match status" value="1"/>
</dbReference>
<dbReference type="SUPFAM" id="SSF50952">
    <property type="entry name" value="Soluble quinoprotein glucose dehydrogenase"/>
    <property type="match status" value="1"/>
</dbReference>
<dbReference type="AlphaFoldDB" id="A0A4Z1NSA3"/>
<comment type="caution">
    <text evidence="3">The sequence shown here is derived from an EMBL/GenBank/DDBJ whole genome shotgun (WGS) entry which is preliminary data.</text>
</comment>
<feature type="domain" description="Pyrroloquinoline quinone-dependent pyranose dehydrogenase beta-propeller" evidence="2">
    <location>
        <begin position="35"/>
        <end position="153"/>
    </location>
</feature>
<gene>
    <name evidence="3" type="ORF">E6O75_ATG09115</name>
</gene>
<evidence type="ECO:0000313" key="4">
    <source>
        <dbReference type="Proteomes" id="UP000298493"/>
    </source>
</evidence>
<dbReference type="EMBL" id="SNSC02000019">
    <property type="protein sequence ID" value="TID16057.1"/>
    <property type="molecule type" value="Genomic_DNA"/>
</dbReference>
<accession>A0A4Z1NSA3</accession>
<dbReference type="STRING" id="86259.A0A4Z1NSA3"/>
<dbReference type="Pfam" id="PF22807">
    <property type="entry name" value="TrAA12"/>
    <property type="match status" value="2"/>
</dbReference>